<dbReference type="InterPro" id="IPR035919">
    <property type="entry name" value="EAL_sf"/>
</dbReference>
<dbReference type="Pfam" id="PF00563">
    <property type="entry name" value="EAL"/>
    <property type="match status" value="1"/>
</dbReference>
<dbReference type="SUPFAM" id="SSF141868">
    <property type="entry name" value="EAL domain-like"/>
    <property type="match status" value="1"/>
</dbReference>
<dbReference type="SUPFAM" id="SSF109604">
    <property type="entry name" value="HD-domain/PDEase-like"/>
    <property type="match status" value="1"/>
</dbReference>
<name>A0A7V2SWB0_9BACT</name>
<reference evidence="3" key="1">
    <citation type="journal article" date="2020" name="mSystems">
        <title>Genome- and Community-Level Interaction Insights into Carbon Utilization and Element Cycling Functions of Hydrothermarchaeota in Hydrothermal Sediment.</title>
        <authorList>
            <person name="Zhou Z."/>
            <person name="Liu Y."/>
            <person name="Xu W."/>
            <person name="Pan J."/>
            <person name="Luo Z.H."/>
            <person name="Li M."/>
        </authorList>
    </citation>
    <scope>NUCLEOTIDE SEQUENCE [LARGE SCALE GENOMIC DNA]</scope>
    <source>
        <strain evidence="3">HyVt-503</strain>
    </source>
</reference>
<sequence length="409" mass="47098">MTQTIYLGRQPILDLKKNTFAYEILYRSGGDSNQFPDTNGTVATSQVLYNLFYNLDFKDVVGTKMAFINFTRDNLLQELPTSINPQQTVIEVLEDVAVDSKVVEACRSLRQKGYKIALDDFFIKKGVKELLELADIVKIDWLNTPQEEIEHVTRYLRDYPVALLAEKVEREEDFLRAVDRGYRYFQGYFFERPTIIKGEDVPPSKWTYLRLFSLIQRPELEPKDLARVVRHDPALTFKLLKLINSPAFGLRQEVTSVEQAIVLLGEKEMRRWLSLVIMANLNSDMPNEVLITASTRGYFGELVAKRIGRDDLAPSVFLMGIMSLLNTMIGRPMREIFSKISVSPPIKDALTRRSGPLLPFLILMIAYERANEKGLKRCQEYFNLTLEDFTQCYLEAIKWANLISDISAY</sequence>
<feature type="domain" description="HDOD" evidence="2">
    <location>
        <begin position="201"/>
        <end position="388"/>
    </location>
</feature>
<dbReference type="Pfam" id="PF08668">
    <property type="entry name" value="HDOD"/>
    <property type="match status" value="1"/>
</dbReference>
<proteinExistence type="predicted"/>
<gene>
    <name evidence="3" type="ORF">ENJ63_04715</name>
</gene>
<dbReference type="Gene3D" id="1.10.3210.10">
    <property type="entry name" value="Hypothetical protein af1432"/>
    <property type="match status" value="1"/>
</dbReference>
<dbReference type="Gene3D" id="3.20.20.450">
    <property type="entry name" value="EAL domain"/>
    <property type="match status" value="1"/>
</dbReference>
<dbReference type="PIRSF" id="PIRSF003180">
    <property type="entry name" value="DiGMPpdiest_YuxH"/>
    <property type="match status" value="1"/>
</dbReference>
<dbReference type="InterPro" id="IPR013976">
    <property type="entry name" value="HDOD"/>
</dbReference>
<dbReference type="InterPro" id="IPR014408">
    <property type="entry name" value="dGMP_Pdiesterase_EAL/HD-GYP"/>
</dbReference>
<evidence type="ECO:0000313" key="3">
    <source>
        <dbReference type="EMBL" id="HFC47166.1"/>
    </source>
</evidence>
<dbReference type="PROSITE" id="PS51833">
    <property type="entry name" value="HDOD"/>
    <property type="match status" value="1"/>
</dbReference>
<dbReference type="PANTHER" id="PTHR33525">
    <property type="match status" value="1"/>
</dbReference>
<dbReference type="InterPro" id="IPR052340">
    <property type="entry name" value="RNase_Y/CdgJ"/>
</dbReference>
<feature type="domain" description="EAL" evidence="1">
    <location>
        <begin position="1"/>
        <end position="207"/>
    </location>
</feature>
<organism evidence="3">
    <name type="scientific">Dissulfuribacter thermophilus</name>
    <dbReference type="NCBI Taxonomy" id="1156395"/>
    <lineage>
        <taxon>Bacteria</taxon>
        <taxon>Pseudomonadati</taxon>
        <taxon>Thermodesulfobacteriota</taxon>
        <taxon>Dissulfuribacteria</taxon>
        <taxon>Dissulfuribacterales</taxon>
        <taxon>Dissulfuribacteraceae</taxon>
        <taxon>Dissulfuribacter</taxon>
    </lineage>
</organism>
<accession>A0A7V2SWB0</accession>
<comment type="caution">
    <text evidence="3">The sequence shown here is derived from an EMBL/GenBank/DDBJ whole genome shotgun (WGS) entry which is preliminary data.</text>
</comment>
<evidence type="ECO:0000259" key="1">
    <source>
        <dbReference type="PROSITE" id="PS50883"/>
    </source>
</evidence>
<evidence type="ECO:0000259" key="2">
    <source>
        <dbReference type="PROSITE" id="PS51833"/>
    </source>
</evidence>
<dbReference type="InterPro" id="IPR001633">
    <property type="entry name" value="EAL_dom"/>
</dbReference>
<dbReference type="Proteomes" id="UP000885797">
    <property type="component" value="Unassembled WGS sequence"/>
</dbReference>
<dbReference type="AlphaFoldDB" id="A0A7V2SWB0"/>
<dbReference type="PROSITE" id="PS50883">
    <property type="entry name" value="EAL"/>
    <property type="match status" value="1"/>
</dbReference>
<dbReference type="PANTHER" id="PTHR33525:SF4">
    <property type="entry name" value="CYCLIC DI-GMP PHOSPHODIESTERASE CDGJ"/>
    <property type="match status" value="1"/>
</dbReference>
<protein>
    <submittedName>
        <fullName evidence="3">HDOD domain-containing protein</fullName>
    </submittedName>
</protein>
<dbReference type="EMBL" id="DRND01000377">
    <property type="protein sequence ID" value="HFC47166.1"/>
    <property type="molecule type" value="Genomic_DNA"/>
</dbReference>
<dbReference type="SMART" id="SM00052">
    <property type="entry name" value="EAL"/>
    <property type="match status" value="1"/>
</dbReference>